<sequence>MTSENDAPQLPSQIYKDRTIIAEYGKINDIKVCLSIVKVKVNNEATPEKEFPNQP</sequence>
<name>A0A848MQV5_ENTMU</name>
<protein>
    <submittedName>
        <fullName evidence="1">Fimbrial isopeptide formation D2 domain-containing protein</fullName>
    </submittedName>
</protein>
<proteinExistence type="predicted"/>
<dbReference type="EMBL" id="AP019810">
    <property type="protein sequence ID" value="BBM14111.1"/>
    <property type="molecule type" value="Genomic_DNA"/>
</dbReference>
<dbReference type="Proteomes" id="UP000557857">
    <property type="component" value="Unassembled WGS sequence"/>
</dbReference>
<evidence type="ECO:0000313" key="4">
    <source>
        <dbReference type="Proteomes" id="UP000557857"/>
    </source>
</evidence>
<dbReference type="EMBL" id="JABCAG010000010">
    <property type="protein sequence ID" value="NMP57846.1"/>
    <property type="molecule type" value="Genomic_DNA"/>
</dbReference>
<organism evidence="2 4">
    <name type="scientific">Enterococcus mundtii</name>
    <dbReference type="NCBI Taxonomy" id="53346"/>
    <lineage>
        <taxon>Bacteria</taxon>
        <taxon>Bacillati</taxon>
        <taxon>Bacillota</taxon>
        <taxon>Bacilli</taxon>
        <taxon>Lactobacillales</taxon>
        <taxon>Enterococcaceae</taxon>
        <taxon>Enterococcus</taxon>
    </lineage>
</organism>
<evidence type="ECO:0000313" key="1">
    <source>
        <dbReference type="EMBL" id="BBM14111.1"/>
    </source>
</evidence>
<dbReference type="AlphaFoldDB" id="A0A848MQV5"/>
<reference evidence="1 3" key="1">
    <citation type="submission" date="2019-07" db="EMBL/GenBank/DDBJ databases">
        <title>antibiotic susceptibility of plant-derived lactic acid bacteria.</title>
        <authorList>
            <person name="Sugiyama M."/>
            <person name="Noda M."/>
        </authorList>
    </citation>
    <scope>NUCLEOTIDE SEQUENCE [LARGE SCALE GENOMIC DNA]</scope>
    <source>
        <strain evidence="1 3">15-1A</strain>
    </source>
</reference>
<evidence type="ECO:0000313" key="2">
    <source>
        <dbReference type="EMBL" id="NMP57846.1"/>
    </source>
</evidence>
<evidence type="ECO:0000313" key="3">
    <source>
        <dbReference type="Proteomes" id="UP000509460"/>
    </source>
</evidence>
<dbReference type="RefSeq" id="WP_023520169.1">
    <property type="nucleotide sequence ID" value="NZ_AP019810.1"/>
</dbReference>
<reference evidence="2 4" key="2">
    <citation type="submission" date="2020-04" db="EMBL/GenBank/DDBJ databases">
        <authorList>
            <person name="Abaymova A."/>
            <person name="Teymurazov M."/>
            <person name="Tazyna O."/>
            <person name="Chatushin Y."/>
            <person name="Svetoch E."/>
            <person name="Pereligyn V."/>
            <person name="Pohylenko V."/>
            <person name="Platonov M."/>
            <person name="Kartsev N."/>
            <person name="Skryabin Y."/>
            <person name="Sizova A."/>
            <person name="Solomentsev V."/>
            <person name="Kislichkina A."/>
            <person name="Bogun A."/>
        </authorList>
    </citation>
    <scope>NUCLEOTIDE SEQUENCE [LARGE SCALE GENOMIC DNA]</scope>
    <source>
        <strain evidence="2">SCPM-O-B-8398</strain>
        <strain evidence="4">SCPM-O-B-8398 (E28)</strain>
    </source>
</reference>
<accession>A0A848MQV5</accession>
<dbReference type="Proteomes" id="UP000509460">
    <property type="component" value="Chromosome"/>
</dbReference>
<gene>
    <name evidence="1" type="ORF">EM151A_0873</name>
    <name evidence="2" type="ORF">HI921_05090</name>
</gene>